<feature type="compositionally biased region" description="Polar residues" evidence="1">
    <location>
        <begin position="373"/>
        <end position="382"/>
    </location>
</feature>
<evidence type="ECO:0000259" key="2">
    <source>
        <dbReference type="Pfam" id="PF02470"/>
    </source>
</evidence>
<accession>A0ABP8ZJR2</accession>
<dbReference type="PANTHER" id="PTHR33371">
    <property type="entry name" value="INTERMEMBRANE PHOSPHOLIPID TRANSPORT SYSTEM BINDING PROTEIN MLAD-RELATED"/>
    <property type="match status" value="1"/>
</dbReference>
<dbReference type="NCBIfam" id="TIGR00996">
    <property type="entry name" value="Mtu_fam_mce"/>
    <property type="match status" value="1"/>
</dbReference>
<dbReference type="Pfam" id="PF02470">
    <property type="entry name" value="MlaD"/>
    <property type="match status" value="1"/>
</dbReference>
<evidence type="ECO:0000256" key="1">
    <source>
        <dbReference type="SAM" id="MobiDB-lite"/>
    </source>
</evidence>
<keyword evidence="4" id="KW-1185">Reference proteome</keyword>
<dbReference type="PANTHER" id="PTHR33371:SF16">
    <property type="entry name" value="MCE-FAMILY PROTEIN MCE3F"/>
    <property type="match status" value="1"/>
</dbReference>
<comment type="caution">
    <text evidence="3">The sequence shown here is derived from an EMBL/GenBank/DDBJ whole genome shotgun (WGS) entry which is preliminary data.</text>
</comment>
<sequence>MLTFMTKTKVVIFVVIALCTTTFLAVHYVGLDRYYGGYEVTVDMPEAGGLFENSEVTYRGVPVGRVESLEADRDGARAVLRIKRGSPEMSADVQARVVDRSAIGEQYLDLRGGSTDGKKLGEGAHLTLTAADLPPSIDGLLRSSRDLVASIPSDDLNTVTDEVYDFTRGNGANLARLLKTSTEFARTADRNFLTTVSLIDNSGKVLATQEATASSFKSFSSDLNLLAHSLEEQDEDWRSVIEQTPAAARQLDRLFSTVGQPLGQLMSNLVSTAEVFGANADGVKETMIKLPEGISITYAVMTSKGMKSGAQLSFFNPLPCVEGYKGTEMRPGTDTSPGEPFNTDAGCTAPVSSGTNVRGPMSVQGGKKDGKSSRTTTLSSADDLQDLMGGKP</sequence>
<dbReference type="Proteomes" id="UP001499882">
    <property type="component" value="Unassembled WGS sequence"/>
</dbReference>
<protein>
    <submittedName>
        <fullName evidence="3">MlaD family protein</fullName>
    </submittedName>
</protein>
<gene>
    <name evidence="3" type="ORF">GCM10023350_50400</name>
</gene>
<name>A0ABP8ZJR2_9ACTN</name>
<dbReference type="EMBL" id="BAABKN010000036">
    <property type="protein sequence ID" value="GAA4758511.1"/>
    <property type="molecule type" value="Genomic_DNA"/>
</dbReference>
<evidence type="ECO:0000313" key="3">
    <source>
        <dbReference type="EMBL" id="GAA4758511.1"/>
    </source>
</evidence>
<dbReference type="InterPro" id="IPR005693">
    <property type="entry name" value="Mce"/>
</dbReference>
<dbReference type="InterPro" id="IPR003399">
    <property type="entry name" value="Mce/MlaD"/>
</dbReference>
<feature type="region of interest" description="Disordered" evidence="1">
    <location>
        <begin position="328"/>
        <end position="392"/>
    </location>
</feature>
<organism evidence="3 4">
    <name type="scientific">Nocardioides endophyticus</name>
    <dbReference type="NCBI Taxonomy" id="1353775"/>
    <lineage>
        <taxon>Bacteria</taxon>
        <taxon>Bacillati</taxon>
        <taxon>Actinomycetota</taxon>
        <taxon>Actinomycetes</taxon>
        <taxon>Propionibacteriales</taxon>
        <taxon>Nocardioidaceae</taxon>
        <taxon>Nocardioides</taxon>
    </lineage>
</organism>
<evidence type="ECO:0000313" key="4">
    <source>
        <dbReference type="Proteomes" id="UP001499882"/>
    </source>
</evidence>
<proteinExistence type="predicted"/>
<dbReference type="InterPro" id="IPR052336">
    <property type="entry name" value="MlaD_Phospholipid_Transporter"/>
</dbReference>
<reference evidence="4" key="1">
    <citation type="journal article" date="2019" name="Int. J. Syst. Evol. Microbiol.">
        <title>The Global Catalogue of Microorganisms (GCM) 10K type strain sequencing project: providing services to taxonomists for standard genome sequencing and annotation.</title>
        <authorList>
            <consortium name="The Broad Institute Genomics Platform"/>
            <consortium name="The Broad Institute Genome Sequencing Center for Infectious Disease"/>
            <person name="Wu L."/>
            <person name="Ma J."/>
        </authorList>
    </citation>
    <scope>NUCLEOTIDE SEQUENCE [LARGE SCALE GENOMIC DNA]</scope>
    <source>
        <strain evidence="4">JCM 18532</strain>
    </source>
</reference>
<feature type="domain" description="Mce/MlaD" evidence="2">
    <location>
        <begin position="37"/>
        <end position="112"/>
    </location>
</feature>